<dbReference type="CDD" id="cd06464">
    <property type="entry name" value="ACD_sHsps-like"/>
    <property type="match status" value="1"/>
</dbReference>
<comment type="similarity">
    <text evidence="1 2">Belongs to the small heat shock protein (HSP20) family.</text>
</comment>
<reference evidence="4" key="1">
    <citation type="journal article" date="2020" name="mSystems">
        <title>Genome- and Community-Level Interaction Insights into Carbon Utilization and Element Cycling Functions of Hydrothermarchaeota in Hydrothermal Sediment.</title>
        <authorList>
            <person name="Zhou Z."/>
            <person name="Liu Y."/>
            <person name="Xu W."/>
            <person name="Pan J."/>
            <person name="Luo Z.H."/>
            <person name="Li M."/>
        </authorList>
    </citation>
    <scope>NUCLEOTIDE SEQUENCE [LARGE SCALE GENOMIC DNA]</scope>
    <source>
        <strain evidence="4">SpSt-774</strain>
    </source>
</reference>
<protein>
    <submittedName>
        <fullName evidence="4">Hsp20/alpha crystallin family protein</fullName>
    </submittedName>
</protein>
<gene>
    <name evidence="4" type="ORF">ENV60_08775</name>
</gene>
<comment type="caution">
    <text evidence="4">The sequence shown here is derived from an EMBL/GenBank/DDBJ whole genome shotgun (WGS) entry which is preliminary data.</text>
</comment>
<organism evidence="4">
    <name type="scientific">candidate division WOR-3 bacterium</name>
    <dbReference type="NCBI Taxonomy" id="2052148"/>
    <lineage>
        <taxon>Bacteria</taxon>
        <taxon>Bacteria division WOR-3</taxon>
    </lineage>
</organism>
<proteinExistence type="inferred from homology"/>
<dbReference type="AlphaFoldDB" id="A0A7C4TFA2"/>
<dbReference type="InterPro" id="IPR002068">
    <property type="entry name" value="A-crystallin/Hsp20_dom"/>
</dbReference>
<dbReference type="PROSITE" id="PS01031">
    <property type="entry name" value="SHSP"/>
    <property type="match status" value="1"/>
</dbReference>
<evidence type="ECO:0000313" key="4">
    <source>
        <dbReference type="EMBL" id="HGV98370.1"/>
    </source>
</evidence>
<evidence type="ECO:0000256" key="2">
    <source>
        <dbReference type="RuleBase" id="RU003616"/>
    </source>
</evidence>
<sequence length="141" mass="16630">MKNFRHSDFKIIYENNTQNQEIDLLITDFVNWEPLIDLYVIDDEVIINVELPGVAVNDILIYVGRYFIILSGIKRSPVYTKPQSAITPDIVFHNFEISYGRFERRIDFPMPIEPRQGKYKLENGILTIKFPIEKERIIPIE</sequence>
<dbReference type="EMBL" id="DTGZ01000165">
    <property type="protein sequence ID" value="HGV98370.1"/>
    <property type="molecule type" value="Genomic_DNA"/>
</dbReference>
<dbReference type="Pfam" id="PF00011">
    <property type="entry name" value="HSP20"/>
    <property type="match status" value="1"/>
</dbReference>
<name>A0A7C4TFA2_UNCW3</name>
<accession>A0A7C4TFA2</accession>
<evidence type="ECO:0000259" key="3">
    <source>
        <dbReference type="PROSITE" id="PS01031"/>
    </source>
</evidence>
<dbReference type="Gene3D" id="2.60.40.790">
    <property type="match status" value="1"/>
</dbReference>
<dbReference type="SUPFAM" id="SSF49764">
    <property type="entry name" value="HSP20-like chaperones"/>
    <property type="match status" value="1"/>
</dbReference>
<dbReference type="InterPro" id="IPR008978">
    <property type="entry name" value="HSP20-like_chaperone"/>
</dbReference>
<feature type="domain" description="SHSP" evidence="3">
    <location>
        <begin position="27"/>
        <end position="141"/>
    </location>
</feature>
<evidence type="ECO:0000256" key="1">
    <source>
        <dbReference type="PROSITE-ProRule" id="PRU00285"/>
    </source>
</evidence>